<comment type="caution">
    <text evidence="1">The sequence shown here is derived from an EMBL/GenBank/DDBJ whole genome shotgun (WGS) entry which is preliminary data.</text>
</comment>
<gene>
    <name evidence="1" type="ORF">RHMOL_Rhmol03G0121400</name>
</gene>
<dbReference type="Proteomes" id="UP001062846">
    <property type="component" value="Chromosome 3"/>
</dbReference>
<name>A0ACC0PEI8_RHOML</name>
<protein>
    <submittedName>
        <fullName evidence="1">Uncharacterized protein</fullName>
    </submittedName>
</protein>
<evidence type="ECO:0000313" key="2">
    <source>
        <dbReference type="Proteomes" id="UP001062846"/>
    </source>
</evidence>
<proteinExistence type="predicted"/>
<sequence>MSSPSHLSAPPSPTAITATVRLHLRPPPLYISTESPPSSPHHPTFGSPPNRHHLSRQPPPLPTTGLLHLLRPVPTPTPPCMTRHISRGCVHSAHAECFGVRRAVGPDGVPLDAASNFRNHHSDLRTPYNTYPSLESHLR</sequence>
<reference evidence="1" key="1">
    <citation type="submission" date="2022-02" db="EMBL/GenBank/DDBJ databases">
        <title>Plant Genome Project.</title>
        <authorList>
            <person name="Zhang R.-G."/>
        </authorList>
    </citation>
    <scope>NUCLEOTIDE SEQUENCE</scope>
    <source>
        <strain evidence="1">AT1</strain>
    </source>
</reference>
<dbReference type="EMBL" id="CM046390">
    <property type="protein sequence ID" value="KAI8563594.1"/>
    <property type="molecule type" value="Genomic_DNA"/>
</dbReference>
<organism evidence="1 2">
    <name type="scientific">Rhododendron molle</name>
    <name type="common">Chinese azalea</name>
    <name type="synonym">Azalea mollis</name>
    <dbReference type="NCBI Taxonomy" id="49168"/>
    <lineage>
        <taxon>Eukaryota</taxon>
        <taxon>Viridiplantae</taxon>
        <taxon>Streptophyta</taxon>
        <taxon>Embryophyta</taxon>
        <taxon>Tracheophyta</taxon>
        <taxon>Spermatophyta</taxon>
        <taxon>Magnoliopsida</taxon>
        <taxon>eudicotyledons</taxon>
        <taxon>Gunneridae</taxon>
        <taxon>Pentapetalae</taxon>
        <taxon>asterids</taxon>
        <taxon>Ericales</taxon>
        <taxon>Ericaceae</taxon>
        <taxon>Ericoideae</taxon>
        <taxon>Rhodoreae</taxon>
        <taxon>Rhododendron</taxon>
    </lineage>
</organism>
<accession>A0ACC0PEI8</accession>
<evidence type="ECO:0000313" key="1">
    <source>
        <dbReference type="EMBL" id="KAI8563594.1"/>
    </source>
</evidence>
<keyword evidence="2" id="KW-1185">Reference proteome</keyword>